<keyword evidence="3 9" id="KW-0813">Transport</keyword>
<evidence type="ECO:0000256" key="8">
    <source>
        <dbReference type="ARBA" id="ARBA00050025"/>
    </source>
</evidence>
<sequence>MLVPYASWLHPGDNSWQLTAATLVGLMSIPGLAVLYGGLVQKKWVVNTMMMAFSAFSAVLVVWVLWAFKMGFGVPANLGPGMLGSFVGHPGPVINSLSEQGQAQIPLLNGLMPKFRFPESSLVYFQFVFAGIAPLLFLGSVLGRMSFRAWMIFVPLWSTFVYAVDAFLIWGGGYFAAKGGLDYSGGYVIHLSAGITGFVAAAVIGPRLRKDRETTAPTNLLLVAVGAGILWLGWNGFNGGDPYFASADASAAVLNTNMATAAALLTWVFMDAFSHIKKPTFLGAVNGMIVGLVAITPAAGYVNGYGAIAIGFIASFVVWFSFNKLSQRWFFAKVDDALGVVHTHGVAGLMGGLLTGVFADPKMIEYLGVGKVGSSSAKGLIYGHPWQVVIQLYTGLWVIGWSALMTFILLRLVKLITPLRMDEETLEIGDLAIHGEQVEPSETARRVIPAAYEYDQVGHGGEQDTPVKTMKVEEL</sequence>
<dbReference type="NCBIfam" id="TIGR00836">
    <property type="entry name" value="amt"/>
    <property type="match status" value="1"/>
</dbReference>
<evidence type="ECO:0000313" key="11">
    <source>
        <dbReference type="EMBL" id="SHE38497.1"/>
    </source>
</evidence>
<feature type="transmembrane region" description="Helical" evidence="9">
    <location>
        <begin position="281"/>
        <end position="299"/>
    </location>
</feature>
<feature type="transmembrane region" description="Helical" evidence="9">
    <location>
        <begin position="149"/>
        <end position="175"/>
    </location>
</feature>
<dbReference type="AlphaFoldDB" id="A0A1M4T2F7"/>
<evidence type="ECO:0000313" key="12">
    <source>
        <dbReference type="Proteomes" id="UP000184295"/>
    </source>
</evidence>
<dbReference type="GO" id="GO:0005886">
    <property type="term" value="C:plasma membrane"/>
    <property type="evidence" value="ECO:0007669"/>
    <property type="project" value="UniProtKB-SubCell"/>
</dbReference>
<keyword evidence="6 9" id="KW-0472">Membrane</keyword>
<feature type="transmembrane region" description="Helical" evidence="9">
    <location>
        <begin position="20"/>
        <end position="39"/>
    </location>
</feature>
<dbReference type="STRING" id="1121881.SAMN02745225_00459"/>
<feature type="transmembrane region" description="Helical" evidence="9">
    <location>
        <begin position="337"/>
        <end position="359"/>
    </location>
</feature>
<dbReference type="InterPro" id="IPR024041">
    <property type="entry name" value="NH4_transpt_AmtB-like_dom"/>
</dbReference>
<comment type="subcellular location">
    <subcellularLocation>
        <location evidence="9">Cell membrane</location>
        <topology evidence="9">Multi-pass membrane protein</topology>
    </subcellularLocation>
    <subcellularLocation>
        <location evidence="1">Membrane</location>
        <topology evidence="1">Multi-pass membrane protein</topology>
    </subcellularLocation>
</comment>
<evidence type="ECO:0000256" key="5">
    <source>
        <dbReference type="ARBA" id="ARBA00022989"/>
    </source>
</evidence>
<feature type="transmembrane region" description="Helical" evidence="9">
    <location>
        <begin position="305"/>
        <end position="325"/>
    </location>
</feature>
<organism evidence="11 12">
    <name type="scientific">Ferrithrix thermotolerans DSM 19514</name>
    <dbReference type="NCBI Taxonomy" id="1121881"/>
    <lineage>
        <taxon>Bacteria</taxon>
        <taxon>Bacillati</taxon>
        <taxon>Actinomycetota</taxon>
        <taxon>Acidimicrobiia</taxon>
        <taxon>Acidimicrobiales</taxon>
        <taxon>Acidimicrobiaceae</taxon>
        <taxon>Ferrithrix</taxon>
    </lineage>
</organism>
<evidence type="ECO:0000256" key="9">
    <source>
        <dbReference type="RuleBase" id="RU362002"/>
    </source>
</evidence>
<feature type="domain" description="Ammonium transporter AmtB-like" evidence="10">
    <location>
        <begin position="16"/>
        <end position="437"/>
    </location>
</feature>
<evidence type="ECO:0000256" key="6">
    <source>
        <dbReference type="ARBA" id="ARBA00023136"/>
    </source>
</evidence>
<feature type="transmembrane region" description="Helical" evidence="9">
    <location>
        <begin position="187"/>
        <end position="208"/>
    </location>
</feature>
<dbReference type="PRINTS" id="PR00342">
    <property type="entry name" value="RHESUSRHD"/>
</dbReference>
<dbReference type="Gene3D" id="1.10.3430.10">
    <property type="entry name" value="Ammonium transporter AmtB like domains"/>
    <property type="match status" value="1"/>
</dbReference>
<reference evidence="12" key="1">
    <citation type="submission" date="2016-11" db="EMBL/GenBank/DDBJ databases">
        <authorList>
            <person name="Varghese N."/>
            <person name="Submissions S."/>
        </authorList>
    </citation>
    <scope>NUCLEOTIDE SEQUENCE [LARGE SCALE GENOMIC DNA]</scope>
    <source>
        <strain evidence="12">DSM 19514</strain>
    </source>
</reference>
<feature type="transmembrane region" description="Helical" evidence="9">
    <location>
        <begin position="220"/>
        <end position="237"/>
    </location>
</feature>
<dbReference type="Proteomes" id="UP000184295">
    <property type="component" value="Unassembled WGS sequence"/>
</dbReference>
<evidence type="ECO:0000256" key="7">
    <source>
        <dbReference type="ARBA" id="ARBA00023177"/>
    </source>
</evidence>
<dbReference type="Pfam" id="PF00909">
    <property type="entry name" value="Ammonium_transp"/>
    <property type="match status" value="1"/>
</dbReference>
<name>A0A1M4T2F7_9ACTN</name>
<feature type="transmembrane region" description="Helical" evidence="9">
    <location>
        <begin position="51"/>
        <end position="68"/>
    </location>
</feature>
<evidence type="ECO:0000259" key="10">
    <source>
        <dbReference type="Pfam" id="PF00909"/>
    </source>
</evidence>
<feature type="transmembrane region" description="Helical" evidence="9">
    <location>
        <begin position="122"/>
        <end position="142"/>
    </location>
</feature>
<dbReference type="PANTHER" id="PTHR43029:SF10">
    <property type="entry name" value="AMMONIUM TRANSPORTER MEP2"/>
    <property type="match status" value="1"/>
</dbReference>
<dbReference type="GO" id="GO:0008519">
    <property type="term" value="F:ammonium channel activity"/>
    <property type="evidence" value="ECO:0007669"/>
    <property type="project" value="InterPro"/>
</dbReference>
<dbReference type="InterPro" id="IPR029020">
    <property type="entry name" value="Ammonium/urea_transptr"/>
</dbReference>
<dbReference type="SUPFAM" id="SSF111352">
    <property type="entry name" value="Ammonium transporter"/>
    <property type="match status" value="1"/>
</dbReference>
<dbReference type="PANTHER" id="PTHR43029">
    <property type="entry name" value="AMMONIUM TRANSPORTER MEP2"/>
    <property type="match status" value="1"/>
</dbReference>
<evidence type="ECO:0000256" key="4">
    <source>
        <dbReference type="ARBA" id="ARBA00022692"/>
    </source>
</evidence>
<keyword evidence="7 9" id="KW-0924">Ammonia transport</keyword>
<protein>
    <recommendedName>
        <fullName evidence="8 9">Ammonium transporter</fullName>
    </recommendedName>
</protein>
<evidence type="ECO:0000256" key="1">
    <source>
        <dbReference type="ARBA" id="ARBA00004141"/>
    </source>
</evidence>
<accession>A0A1M4T2F7</accession>
<feature type="transmembrane region" description="Helical" evidence="9">
    <location>
        <begin position="249"/>
        <end position="269"/>
    </location>
</feature>
<proteinExistence type="inferred from homology"/>
<keyword evidence="12" id="KW-1185">Reference proteome</keyword>
<feature type="transmembrane region" description="Helical" evidence="9">
    <location>
        <begin position="390"/>
        <end position="413"/>
    </location>
</feature>
<evidence type="ECO:0000256" key="2">
    <source>
        <dbReference type="ARBA" id="ARBA00005887"/>
    </source>
</evidence>
<keyword evidence="5 9" id="KW-1133">Transmembrane helix</keyword>
<gene>
    <name evidence="11" type="ORF">SAMN02745225_00459</name>
</gene>
<evidence type="ECO:0000256" key="3">
    <source>
        <dbReference type="ARBA" id="ARBA00022448"/>
    </source>
</evidence>
<dbReference type="EMBL" id="FQUL01000004">
    <property type="protein sequence ID" value="SHE38497.1"/>
    <property type="molecule type" value="Genomic_DNA"/>
</dbReference>
<dbReference type="RefSeq" id="WP_084660103.1">
    <property type="nucleotide sequence ID" value="NZ_FQUL01000004.1"/>
</dbReference>
<keyword evidence="4 9" id="KW-0812">Transmembrane</keyword>
<comment type="similarity">
    <text evidence="2 9">Belongs to the ammonia transporter channel (TC 1.A.11.2) family.</text>
</comment>
<dbReference type="InterPro" id="IPR018047">
    <property type="entry name" value="Ammonium_transpt_CS"/>
</dbReference>
<dbReference type="InterPro" id="IPR002229">
    <property type="entry name" value="RhesusRHD"/>
</dbReference>
<dbReference type="InterPro" id="IPR001905">
    <property type="entry name" value="Ammonium_transpt"/>
</dbReference>
<dbReference type="PROSITE" id="PS01219">
    <property type="entry name" value="AMMONIUM_TRANSP"/>
    <property type="match status" value="1"/>
</dbReference>